<dbReference type="InterPro" id="IPR036291">
    <property type="entry name" value="NAD(P)-bd_dom_sf"/>
</dbReference>
<evidence type="ECO:0000259" key="1">
    <source>
        <dbReference type="Pfam" id="PF01370"/>
    </source>
</evidence>
<protein>
    <recommendedName>
        <fullName evidence="1">NAD-dependent epimerase/dehydratase domain-containing protein</fullName>
    </recommendedName>
</protein>
<dbReference type="PANTHER" id="PTHR48079:SF6">
    <property type="entry name" value="NAD(P)-BINDING DOMAIN-CONTAINING PROTEIN-RELATED"/>
    <property type="match status" value="1"/>
</dbReference>
<feature type="domain" description="NAD-dependent epimerase/dehydratase" evidence="1">
    <location>
        <begin position="6"/>
        <end position="188"/>
    </location>
</feature>
<dbReference type="Pfam" id="PF01370">
    <property type="entry name" value="Epimerase"/>
    <property type="match status" value="1"/>
</dbReference>
<dbReference type="EMBL" id="UINC01001483">
    <property type="protein sequence ID" value="SUZ81912.1"/>
    <property type="molecule type" value="Genomic_DNA"/>
</dbReference>
<organism evidence="2">
    <name type="scientific">marine metagenome</name>
    <dbReference type="NCBI Taxonomy" id="408172"/>
    <lineage>
        <taxon>unclassified sequences</taxon>
        <taxon>metagenomes</taxon>
        <taxon>ecological metagenomes</taxon>
    </lineage>
</organism>
<dbReference type="Gene3D" id="3.40.50.720">
    <property type="entry name" value="NAD(P)-binding Rossmann-like Domain"/>
    <property type="match status" value="1"/>
</dbReference>
<dbReference type="InterPro" id="IPR001509">
    <property type="entry name" value="Epimerase_deHydtase"/>
</dbReference>
<dbReference type="GO" id="GO:0004029">
    <property type="term" value="F:aldehyde dehydrogenase (NAD+) activity"/>
    <property type="evidence" value="ECO:0007669"/>
    <property type="project" value="TreeGrafter"/>
</dbReference>
<name>A0A381QR97_9ZZZZ</name>
<accession>A0A381QR97</accession>
<reference evidence="2" key="1">
    <citation type="submission" date="2018-05" db="EMBL/GenBank/DDBJ databases">
        <authorList>
            <person name="Lanie J.A."/>
            <person name="Ng W.-L."/>
            <person name="Kazmierczak K.M."/>
            <person name="Andrzejewski T.M."/>
            <person name="Davidsen T.M."/>
            <person name="Wayne K.J."/>
            <person name="Tettelin H."/>
            <person name="Glass J.I."/>
            <person name="Rusch D."/>
            <person name="Podicherti R."/>
            <person name="Tsui H.-C.T."/>
            <person name="Winkler M.E."/>
        </authorList>
    </citation>
    <scope>NUCLEOTIDE SEQUENCE</scope>
</reference>
<dbReference type="PANTHER" id="PTHR48079">
    <property type="entry name" value="PROTEIN YEEZ"/>
    <property type="match status" value="1"/>
</dbReference>
<dbReference type="GO" id="GO:0005737">
    <property type="term" value="C:cytoplasm"/>
    <property type="evidence" value="ECO:0007669"/>
    <property type="project" value="TreeGrafter"/>
</dbReference>
<sequence>MKKNLLLTGATGTVGKEVLNQLLEKNNYEITIISRKSSSNNRSLKRHKGKINVIFTDFSKADPLEDLTTSFDIVIHLAAIIPPLADEEPILANSINYLGTQSLVKKIEETSSNAFFMFSSSISVYGDRLKNPYINTTDLLSINVDDVYARTKVDAEQAITNSRLKWTIFRLTAIMGIKNHKMSGLMFHMPLETPIEIATPSDTARAFVNGIECQSQLTNRIFNLGGGKNCRTTYRDFLTENFKLNGLGKLNFPINSFANKNFHCGFYQDGSRLEEITKFQRDTLEDYYTSIEASVPVVQKILAYIFRAPIKFFISRKSKPLRAYKTQNKERMDRFF</sequence>
<dbReference type="InterPro" id="IPR051783">
    <property type="entry name" value="NAD(P)-dependent_oxidoreduct"/>
</dbReference>
<dbReference type="SUPFAM" id="SSF51735">
    <property type="entry name" value="NAD(P)-binding Rossmann-fold domains"/>
    <property type="match status" value="1"/>
</dbReference>
<evidence type="ECO:0000313" key="2">
    <source>
        <dbReference type="EMBL" id="SUZ81912.1"/>
    </source>
</evidence>
<dbReference type="AlphaFoldDB" id="A0A381QR97"/>
<proteinExistence type="predicted"/>
<gene>
    <name evidence="2" type="ORF">METZ01_LOCUS34766</name>
</gene>
<dbReference type="CDD" id="cd08946">
    <property type="entry name" value="SDR_e"/>
    <property type="match status" value="1"/>
</dbReference>